<dbReference type="Proteomes" id="UP000054350">
    <property type="component" value="Unassembled WGS sequence"/>
</dbReference>
<evidence type="ECO:0000313" key="1">
    <source>
        <dbReference type="EMBL" id="KNE68735.1"/>
    </source>
</evidence>
<proteinExistence type="predicted"/>
<gene>
    <name evidence="1" type="ORF">AMAG_19861</name>
</gene>
<keyword evidence="2" id="KW-1185">Reference proteome</keyword>
<name>A0A0L0T264_ALLM3</name>
<evidence type="ECO:0000313" key="2">
    <source>
        <dbReference type="Proteomes" id="UP000054350"/>
    </source>
</evidence>
<dbReference type="EMBL" id="GG745358">
    <property type="protein sequence ID" value="KNE68735.1"/>
    <property type="molecule type" value="Genomic_DNA"/>
</dbReference>
<dbReference type="AlphaFoldDB" id="A0A0L0T264"/>
<dbReference type="VEuPathDB" id="FungiDB:AMAG_19861"/>
<accession>A0A0L0T264</accession>
<protein>
    <submittedName>
        <fullName evidence="1">Uncharacterized protein</fullName>
    </submittedName>
</protein>
<sequence>MSWYPLLFPIRFIFEKRRVQERLEVTFGTLMKRVTCAPPGPGRNDAARLILSRIQATLHDWCCAITTGRVGTLLETLADNLGDPTSALRAGAIASTLPLVNLLVVDTLFQKVEALVAKLNSNVWLYDESTTGMLPELLVELLRQVGQYSLVDSLEVWLSVKTGRPAAASYWRPQVGPSSDIAGSRPGGRLRKG</sequence>
<organism evidence="1 2">
    <name type="scientific">Allomyces macrogynus (strain ATCC 38327)</name>
    <name type="common">Allomyces javanicus var. macrogynus</name>
    <dbReference type="NCBI Taxonomy" id="578462"/>
    <lineage>
        <taxon>Eukaryota</taxon>
        <taxon>Fungi</taxon>
        <taxon>Fungi incertae sedis</taxon>
        <taxon>Blastocladiomycota</taxon>
        <taxon>Blastocladiomycetes</taxon>
        <taxon>Blastocladiales</taxon>
        <taxon>Blastocladiaceae</taxon>
        <taxon>Allomyces</taxon>
    </lineage>
</organism>
<reference evidence="1 2" key="1">
    <citation type="submission" date="2009-11" db="EMBL/GenBank/DDBJ databases">
        <title>Annotation of Allomyces macrogynus ATCC 38327.</title>
        <authorList>
            <consortium name="The Broad Institute Genome Sequencing Platform"/>
            <person name="Russ C."/>
            <person name="Cuomo C."/>
            <person name="Burger G."/>
            <person name="Gray M.W."/>
            <person name="Holland P.W.H."/>
            <person name="King N."/>
            <person name="Lang F.B.F."/>
            <person name="Roger A.J."/>
            <person name="Ruiz-Trillo I."/>
            <person name="Young S.K."/>
            <person name="Zeng Q."/>
            <person name="Gargeya S."/>
            <person name="Fitzgerald M."/>
            <person name="Haas B."/>
            <person name="Abouelleil A."/>
            <person name="Alvarado L."/>
            <person name="Arachchi H.M."/>
            <person name="Berlin A."/>
            <person name="Chapman S.B."/>
            <person name="Gearin G."/>
            <person name="Goldberg J."/>
            <person name="Griggs A."/>
            <person name="Gujja S."/>
            <person name="Hansen M."/>
            <person name="Heiman D."/>
            <person name="Howarth C."/>
            <person name="Larimer J."/>
            <person name="Lui A."/>
            <person name="MacDonald P.J.P."/>
            <person name="McCowen C."/>
            <person name="Montmayeur A."/>
            <person name="Murphy C."/>
            <person name="Neiman D."/>
            <person name="Pearson M."/>
            <person name="Priest M."/>
            <person name="Roberts A."/>
            <person name="Saif S."/>
            <person name="Shea T."/>
            <person name="Sisk P."/>
            <person name="Stolte C."/>
            <person name="Sykes S."/>
            <person name="Wortman J."/>
            <person name="Nusbaum C."/>
            <person name="Birren B."/>
        </authorList>
    </citation>
    <scope>NUCLEOTIDE SEQUENCE [LARGE SCALE GENOMIC DNA]</scope>
    <source>
        <strain evidence="1 2">ATCC 38327</strain>
    </source>
</reference>
<reference evidence="2" key="2">
    <citation type="submission" date="2009-11" db="EMBL/GenBank/DDBJ databases">
        <title>The Genome Sequence of Allomyces macrogynus strain ATCC 38327.</title>
        <authorList>
            <consortium name="The Broad Institute Genome Sequencing Platform"/>
            <person name="Russ C."/>
            <person name="Cuomo C."/>
            <person name="Shea T."/>
            <person name="Young S.K."/>
            <person name="Zeng Q."/>
            <person name="Koehrsen M."/>
            <person name="Haas B."/>
            <person name="Borodovsky M."/>
            <person name="Guigo R."/>
            <person name="Alvarado L."/>
            <person name="Berlin A."/>
            <person name="Borenstein D."/>
            <person name="Chen Z."/>
            <person name="Engels R."/>
            <person name="Freedman E."/>
            <person name="Gellesch M."/>
            <person name="Goldberg J."/>
            <person name="Griggs A."/>
            <person name="Gujja S."/>
            <person name="Heiman D."/>
            <person name="Hepburn T."/>
            <person name="Howarth C."/>
            <person name="Jen D."/>
            <person name="Larson L."/>
            <person name="Lewis B."/>
            <person name="Mehta T."/>
            <person name="Park D."/>
            <person name="Pearson M."/>
            <person name="Roberts A."/>
            <person name="Saif S."/>
            <person name="Shenoy N."/>
            <person name="Sisk P."/>
            <person name="Stolte C."/>
            <person name="Sykes S."/>
            <person name="Walk T."/>
            <person name="White J."/>
            <person name="Yandava C."/>
            <person name="Burger G."/>
            <person name="Gray M.W."/>
            <person name="Holland P.W.H."/>
            <person name="King N."/>
            <person name="Lang F.B.F."/>
            <person name="Roger A.J."/>
            <person name="Ruiz-Trillo I."/>
            <person name="Lander E."/>
            <person name="Nusbaum C."/>
        </authorList>
    </citation>
    <scope>NUCLEOTIDE SEQUENCE [LARGE SCALE GENOMIC DNA]</scope>
    <source>
        <strain evidence="2">ATCC 38327</strain>
    </source>
</reference>